<comment type="caution">
    <text evidence="2">The sequence shown here is derived from an EMBL/GenBank/DDBJ whole genome shotgun (WGS) entry which is preliminary data.</text>
</comment>
<reference evidence="2 3" key="1">
    <citation type="submission" date="2020-04" db="EMBL/GenBank/DDBJ databases">
        <title>Perkinsus olseni comparative genomics.</title>
        <authorList>
            <person name="Bogema D.R."/>
        </authorList>
    </citation>
    <scope>NUCLEOTIDE SEQUENCE [LARGE SCALE GENOMIC DNA]</scope>
    <source>
        <strain evidence="2">ATCC PRA-205</strain>
    </source>
</reference>
<dbReference type="InterPro" id="IPR041228">
    <property type="entry name" value="Dynein_C"/>
</dbReference>
<evidence type="ECO:0000259" key="1">
    <source>
        <dbReference type="Pfam" id="PF18199"/>
    </source>
</evidence>
<evidence type="ECO:0000313" key="3">
    <source>
        <dbReference type="Proteomes" id="UP000574390"/>
    </source>
</evidence>
<dbReference type="EMBL" id="JABANM010038161">
    <property type="protein sequence ID" value="KAF4678523.1"/>
    <property type="molecule type" value="Genomic_DNA"/>
</dbReference>
<dbReference type="AlphaFoldDB" id="A0A7J6N3R0"/>
<evidence type="ECO:0000313" key="2">
    <source>
        <dbReference type="EMBL" id="KAF4678523.1"/>
    </source>
</evidence>
<dbReference type="InterPro" id="IPR026983">
    <property type="entry name" value="DHC"/>
</dbReference>
<dbReference type="PANTHER" id="PTHR46961">
    <property type="entry name" value="DYNEIN HEAVY CHAIN 1, AXONEMAL-LIKE PROTEIN"/>
    <property type="match status" value="1"/>
</dbReference>
<dbReference type="Gene3D" id="3.10.490.20">
    <property type="match status" value="1"/>
</dbReference>
<proteinExistence type="predicted"/>
<dbReference type="Proteomes" id="UP000574390">
    <property type="component" value="Unassembled WGS sequence"/>
</dbReference>
<dbReference type="Pfam" id="PF18199">
    <property type="entry name" value="Dynein_C"/>
    <property type="match status" value="1"/>
</dbReference>
<dbReference type="GO" id="GO:0045505">
    <property type="term" value="F:dynein intermediate chain binding"/>
    <property type="evidence" value="ECO:0007669"/>
    <property type="project" value="InterPro"/>
</dbReference>
<dbReference type="PANTHER" id="PTHR46961:SF3">
    <property type="entry name" value="AAA+ ATPASE DOMAIN-CONTAINING PROTEIN"/>
    <property type="match status" value="1"/>
</dbReference>
<dbReference type="FunFam" id="3.10.490.20:FF:000009">
    <property type="entry name" value="Dynein heavy chain 4"/>
    <property type="match status" value="1"/>
</dbReference>
<accession>A0A7J6N3R0</accession>
<protein>
    <recommendedName>
        <fullName evidence="1">Dynein heavy chain C-terminal domain-containing protein</fullName>
    </recommendedName>
</protein>
<dbReference type="GO" id="GO:0007018">
    <property type="term" value="P:microtubule-based movement"/>
    <property type="evidence" value="ECO:0007669"/>
    <property type="project" value="InterPro"/>
</dbReference>
<organism evidence="2 3">
    <name type="scientific">Perkinsus olseni</name>
    <name type="common">Perkinsus atlanticus</name>
    <dbReference type="NCBI Taxonomy" id="32597"/>
    <lineage>
        <taxon>Eukaryota</taxon>
        <taxon>Sar</taxon>
        <taxon>Alveolata</taxon>
        <taxon>Perkinsozoa</taxon>
        <taxon>Perkinsea</taxon>
        <taxon>Perkinsida</taxon>
        <taxon>Perkinsidae</taxon>
        <taxon>Perkinsus</taxon>
    </lineage>
</organism>
<dbReference type="GO" id="GO:0030286">
    <property type="term" value="C:dynein complex"/>
    <property type="evidence" value="ECO:0007669"/>
    <property type="project" value="InterPro"/>
</dbReference>
<gene>
    <name evidence="2" type="ORF">FOZ62_031746</name>
</gene>
<feature type="domain" description="Dynein heavy chain C-terminal" evidence="1">
    <location>
        <begin position="1"/>
        <end position="90"/>
    </location>
</feature>
<sequence length="94" mass="10713">MDGCRWDYEEMVLEDQEPGVMYVNAPTIHFVPCKNYKIDPEQYSCPLYKTSVRAGTLSTTGHSTNFVLAIEMDTNKPKDHWVLRGAALLTMLND</sequence>
<name>A0A7J6N3R0_PEROL</name>
<dbReference type="InterPro" id="IPR043160">
    <property type="entry name" value="Dynein_C_barrel"/>
</dbReference>
<dbReference type="GO" id="GO:0051959">
    <property type="term" value="F:dynein light intermediate chain binding"/>
    <property type="evidence" value="ECO:0007669"/>
    <property type="project" value="InterPro"/>
</dbReference>